<reference evidence="1 2" key="1">
    <citation type="submission" date="2019-01" db="EMBL/GenBank/DDBJ databases">
        <authorList>
            <person name="Brito A."/>
        </authorList>
    </citation>
    <scope>NUCLEOTIDE SEQUENCE [LARGE SCALE GENOMIC DNA]</scope>
    <source>
        <strain evidence="1">1</strain>
    </source>
</reference>
<dbReference type="RefSeq" id="WP_144875172.1">
    <property type="nucleotide sequence ID" value="NZ_LR214170.1"/>
</dbReference>
<evidence type="ECO:0000313" key="1">
    <source>
        <dbReference type="EMBL" id="VEP16324.1"/>
    </source>
</evidence>
<dbReference type="AlphaFoldDB" id="A0A563VXZ1"/>
<proteinExistence type="predicted"/>
<sequence>MATYLISIQVKPLSASNVAEKMNEIMAFQEKEAFYHLAGAEQISDQLKVALPEIHLNNPQIIRFGVGNLRYDFSVTRSLTK</sequence>
<name>A0A563VXZ1_9CYAN</name>
<accession>A0A563VXZ1</accession>
<dbReference type="Proteomes" id="UP000320055">
    <property type="component" value="Unassembled WGS sequence"/>
</dbReference>
<evidence type="ECO:0000313" key="2">
    <source>
        <dbReference type="Proteomes" id="UP000320055"/>
    </source>
</evidence>
<gene>
    <name evidence="1" type="ORF">H1P_4350009</name>
</gene>
<protein>
    <submittedName>
        <fullName evidence="1">Uncharacterized protein</fullName>
    </submittedName>
</protein>
<dbReference type="EMBL" id="CAACVJ010000374">
    <property type="protein sequence ID" value="VEP16324.1"/>
    <property type="molecule type" value="Genomic_DNA"/>
</dbReference>
<keyword evidence="2" id="KW-1185">Reference proteome</keyword>
<organism evidence="1 2">
    <name type="scientific">Hyella patelloides LEGE 07179</name>
    <dbReference type="NCBI Taxonomy" id="945734"/>
    <lineage>
        <taxon>Bacteria</taxon>
        <taxon>Bacillati</taxon>
        <taxon>Cyanobacteriota</taxon>
        <taxon>Cyanophyceae</taxon>
        <taxon>Pleurocapsales</taxon>
        <taxon>Hyellaceae</taxon>
        <taxon>Hyella</taxon>
    </lineage>
</organism>